<accession>A0ABV8HUU6</accession>
<dbReference type="InterPro" id="IPR015330">
    <property type="entry name" value="DNA_primase/pol_bifunc_N"/>
</dbReference>
<evidence type="ECO:0000259" key="1">
    <source>
        <dbReference type="SMART" id="SM00943"/>
    </source>
</evidence>
<dbReference type="EMBL" id="JBHSBB010000013">
    <property type="protein sequence ID" value="MFC4033646.1"/>
    <property type="molecule type" value="Genomic_DNA"/>
</dbReference>
<comment type="caution">
    <text evidence="2">The sequence shown here is derived from an EMBL/GenBank/DDBJ whole genome shotgun (WGS) entry which is preliminary data.</text>
</comment>
<organism evidence="2 3">
    <name type="scientific">Streptomyces polygonati</name>
    <dbReference type="NCBI Taxonomy" id="1617087"/>
    <lineage>
        <taxon>Bacteria</taxon>
        <taxon>Bacillati</taxon>
        <taxon>Actinomycetota</taxon>
        <taxon>Actinomycetes</taxon>
        <taxon>Kitasatosporales</taxon>
        <taxon>Streptomycetaceae</taxon>
        <taxon>Streptomyces</taxon>
    </lineage>
</organism>
<reference evidence="3" key="1">
    <citation type="journal article" date="2019" name="Int. J. Syst. Evol. Microbiol.">
        <title>The Global Catalogue of Microorganisms (GCM) 10K type strain sequencing project: providing services to taxonomists for standard genome sequencing and annotation.</title>
        <authorList>
            <consortium name="The Broad Institute Genomics Platform"/>
            <consortium name="The Broad Institute Genome Sequencing Center for Infectious Disease"/>
            <person name="Wu L."/>
            <person name="Ma J."/>
        </authorList>
    </citation>
    <scope>NUCLEOTIDE SEQUENCE [LARGE SCALE GENOMIC DNA]</scope>
    <source>
        <strain evidence="3">CGMCC 4.7237</strain>
    </source>
</reference>
<sequence>MSQGVVQRVEDTIGAPRQLSGQLLDAAVRYAEERHWDVLPGSWLDIPAGGAPRCSCSAPDCPAAGAHPTRPDWAAQASGDTAVLREMWRRQPLSSVLLPTGRAFDAIDVPESAGFLALARLDRMQLPLGPVISTPARRLAFFVLPGATRKVPELLRALGWPAGTLDMVVRGEGDWVAAPPTRMGTGGSVQWARRPTEFNRWLPDSRELMNPLAYACGRDVVAARAR</sequence>
<dbReference type="RefSeq" id="WP_386430727.1">
    <property type="nucleotide sequence ID" value="NZ_JBHSBB010000013.1"/>
</dbReference>
<dbReference type="Proteomes" id="UP001595765">
    <property type="component" value="Unassembled WGS sequence"/>
</dbReference>
<dbReference type="Pfam" id="PF09250">
    <property type="entry name" value="Prim-Pol"/>
    <property type="match status" value="1"/>
</dbReference>
<gene>
    <name evidence="2" type="ORF">ACFO3J_19470</name>
</gene>
<evidence type="ECO:0000313" key="3">
    <source>
        <dbReference type="Proteomes" id="UP001595765"/>
    </source>
</evidence>
<proteinExistence type="predicted"/>
<feature type="domain" description="DNA primase/polymerase bifunctional N-terminal" evidence="1">
    <location>
        <begin position="27"/>
        <end position="206"/>
    </location>
</feature>
<evidence type="ECO:0000313" key="2">
    <source>
        <dbReference type="EMBL" id="MFC4033646.1"/>
    </source>
</evidence>
<keyword evidence="3" id="KW-1185">Reference proteome</keyword>
<protein>
    <submittedName>
        <fullName evidence="2">Bifunctional DNA primase/polymerase</fullName>
    </submittedName>
</protein>
<dbReference type="SMART" id="SM00943">
    <property type="entry name" value="Prim-Pol"/>
    <property type="match status" value="1"/>
</dbReference>
<name>A0ABV8HUU6_9ACTN</name>